<organism evidence="1 2">
    <name type="scientific">Phreatobacter oligotrophus</name>
    <dbReference type="NCBI Taxonomy" id="1122261"/>
    <lineage>
        <taxon>Bacteria</taxon>
        <taxon>Pseudomonadati</taxon>
        <taxon>Pseudomonadota</taxon>
        <taxon>Alphaproteobacteria</taxon>
        <taxon>Hyphomicrobiales</taxon>
        <taxon>Phreatobacteraceae</taxon>
        <taxon>Phreatobacter</taxon>
    </lineage>
</organism>
<keyword evidence="2" id="KW-1185">Reference proteome</keyword>
<proteinExistence type="predicted"/>
<dbReference type="AlphaFoldDB" id="A0A2T4YXK7"/>
<dbReference type="RefSeq" id="WP_108179310.1">
    <property type="nucleotide sequence ID" value="NZ_PZZL01000012.1"/>
</dbReference>
<dbReference type="GO" id="GO:0016740">
    <property type="term" value="F:transferase activity"/>
    <property type="evidence" value="ECO:0007669"/>
    <property type="project" value="UniProtKB-KW"/>
</dbReference>
<keyword evidence="1" id="KW-0808">Transferase</keyword>
<accession>A0A2T4YXK7</accession>
<dbReference type="EMBL" id="PZZL01000012">
    <property type="protein sequence ID" value="PTM50893.1"/>
    <property type="molecule type" value="Genomic_DNA"/>
</dbReference>
<sequence length="407" mass="43298">MRLHLISPVPPAPTGTADYLRQLVDELITARGPDVVSRLVLWDEVGPDHPGLMTRAGPLPVQPADGLGARAMAPGDLAVVFLAANMFHGWIWGALARGLPVPVIAVIHDLSAYPLIRRLSRAGLHGLGPADEQAALMEEHGAGAARLIAGFDALPQTARYFVLGLGLATRQASGLIVHSHYAKLRLETERIAGKPLPPVRVARHPAPFGAVPPHVPEREAGAPFTVGSVGFFNPTKRNDVLIDAFAAFLRGLPAAERSAARLVFVGAIDEDQRGAATAHATAAGIGDRVTFTGYVDEDALTAWQQRLDLQVNLRFPSCGETSGTLARAQALGIPVVVSDFAAFREEAALAHLPVDPPEEFEALLAVIRARHADWREGRPAPVPRRASTVPEPGSFDAVLAAFERDLS</sequence>
<dbReference type="Gene3D" id="3.40.50.2000">
    <property type="entry name" value="Glycogen Phosphorylase B"/>
    <property type="match status" value="1"/>
</dbReference>
<evidence type="ECO:0000313" key="2">
    <source>
        <dbReference type="Proteomes" id="UP000241808"/>
    </source>
</evidence>
<name>A0A2T4YXK7_9HYPH</name>
<dbReference type="Pfam" id="PF13692">
    <property type="entry name" value="Glyco_trans_1_4"/>
    <property type="match status" value="1"/>
</dbReference>
<reference evidence="1 2" key="1">
    <citation type="submission" date="2018-04" db="EMBL/GenBank/DDBJ databases">
        <title>Genomic Encyclopedia of Archaeal and Bacterial Type Strains, Phase II (KMG-II): from individual species to whole genera.</title>
        <authorList>
            <person name="Goeker M."/>
        </authorList>
    </citation>
    <scope>NUCLEOTIDE SEQUENCE [LARGE SCALE GENOMIC DNA]</scope>
    <source>
        <strain evidence="1 2">DSM 25521</strain>
    </source>
</reference>
<protein>
    <submittedName>
        <fullName evidence="1">Glycosyl transferase family 1</fullName>
    </submittedName>
</protein>
<comment type="caution">
    <text evidence="1">The sequence shown here is derived from an EMBL/GenBank/DDBJ whole genome shotgun (WGS) entry which is preliminary data.</text>
</comment>
<dbReference type="SUPFAM" id="SSF53756">
    <property type="entry name" value="UDP-Glycosyltransferase/glycogen phosphorylase"/>
    <property type="match status" value="1"/>
</dbReference>
<gene>
    <name evidence="1" type="ORF">C8P69_11255</name>
</gene>
<dbReference type="OrthoDB" id="9801609at2"/>
<evidence type="ECO:0000313" key="1">
    <source>
        <dbReference type="EMBL" id="PTM50893.1"/>
    </source>
</evidence>
<dbReference type="Proteomes" id="UP000241808">
    <property type="component" value="Unassembled WGS sequence"/>
</dbReference>